<dbReference type="InterPro" id="IPR016162">
    <property type="entry name" value="Ald_DH_N"/>
</dbReference>
<evidence type="ECO:0000256" key="1">
    <source>
        <dbReference type="ARBA" id="ARBA00009986"/>
    </source>
</evidence>
<dbReference type="Gene3D" id="3.40.605.10">
    <property type="entry name" value="Aldehyde Dehydrogenase, Chain A, domain 1"/>
    <property type="match status" value="1"/>
</dbReference>
<dbReference type="Gene3D" id="3.40.309.10">
    <property type="entry name" value="Aldehyde Dehydrogenase, Chain A, domain 2"/>
    <property type="match status" value="1"/>
</dbReference>
<dbReference type="PANTHER" id="PTHR42804">
    <property type="entry name" value="ALDEHYDE DEHYDROGENASE"/>
    <property type="match status" value="1"/>
</dbReference>
<organism evidence="6 7">
    <name type="scientific">Actinacidiphila glaucinigra</name>
    <dbReference type="NCBI Taxonomy" id="235986"/>
    <lineage>
        <taxon>Bacteria</taxon>
        <taxon>Bacillati</taxon>
        <taxon>Actinomycetota</taxon>
        <taxon>Actinomycetes</taxon>
        <taxon>Kitasatosporales</taxon>
        <taxon>Streptomycetaceae</taxon>
        <taxon>Actinacidiphila</taxon>
    </lineage>
</organism>
<keyword evidence="7" id="KW-1185">Reference proteome</keyword>
<dbReference type="SUPFAM" id="SSF53720">
    <property type="entry name" value="ALDH-like"/>
    <property type="match status" value="1"/>
</dbReference>
<dbReference type="EMBL" id="FZOF01000017">
    <property type="protein sequence ID" value="SNT23148.1"/>
    <property type="molecule type" value="Genomic_DNA"/>
</dbReference>
<evidence type="ECO:0000256" key="4">
    <source>
        <dbReference type="RuleBase" id="RU003345"/>
    </source>
</evidence>
<reference evidence="6 7" key="1">
    <citation type="submission" date="2017-06" db="EMBL/GenBank/DDBJ databases">
        <authorList>
            <person name="Kim H.J."/>
            <person name="Triplett B.A."/>
        </authorList>
    </citation>
    <scope>NUCLEOTIDE SEQUENCE [LARGE SCALE GENOMIC DNA]</scope>
    <source>
        <strain evidence="6 7">CGMCC 4.1858</strain>
    </source>
</reference>
<dbReference type="CDD" id="cd07139">
    <property type="entry name" value="ALDH_AldA-Rv0768"/>
    <property type="match status" value="1"/>
</dbReference>
<dbReference type="Pfam" id="PF00171">
    <property type="entry name" value="Aldedh"/>
    <property type="match status" value="1"/>
</dbReference>
<dbReference type="InterPro" id="IPR029510">
    <property type="entry name" value="Ald_DH_CS_GLU"/>
</dbReference>
<protein>
    <submittedName>
        <fullName evidence="6">Acyl-CoA reductase</fullName>
    </submittedName>
</protein>
<dbReference type="InterPro" id="IPR016163">
    <property type="entry name" value="Ald_DH_C"/>
</dbReference>
<evidence type="ECO:0000256" key="2">
    <source>
        <dbReference type="ARBA" id="ARBA00023002"/>
    </source>
</evidence>
<dbReference type="AlphaFoldDB" id="A0A239KZT8"/>
<gene>
    <name evidence="6" type="ORF">SAMN05216252_117137</name>
</gene>
<dbReference type="InterPro" id="IPR015590">
    <property type="entry name" value="Aldehyde_DH_dom"/>
</dbReference>
<comment type="similarity">
    <text evidence="1 4">Belongs to the aldehyde dehydrogenase family.</text>
</comment>
<keyword evidence="2 4" id="KW-0560">Oxidoreductase</keyword>
<dbReference type="RefSeq" id="WP_089226688.1">
    <property type="nucleotide sequence ID" value="NZ_FZOF01000017.1"/>
</dbReference>
<dbReference type="GO" id="GO:0016620">
    <property type="term" value="F:oxidoreductase activity, acting on the aldehyde or oxo group of donors, NAD or NADP as acceptor"/>
    <property type="evidence" value="ECO:0007669"/>
    <property type="project" value="InterPro"/>
</dbReference>
<evidence type="ECO:0000259" key="5">
    <source>
        <dbReference type="Pfam" id="PF00171"/>
    </source>
</evidence>
<evidence type="ECO:0000313" key="7">
    <source>
        <dbReference type="Proteomes" id="UP000198280"/>
    </source>
</evidence>
<name>A0A239KZT8_9ACTN</name>
<feature type="domain" description="Aldehyde dehydrogenase" evidence="5">
    <location>
        <begin position="12"/>
        <end position="475"/>
    </location>
</feature>
<dbReference type="FunFam" id="3.40.605.10:FF:000007">
    <property type="entry name" value="NAD/NADP-dependent betaine aldehyde dehydrogenase"/>
    <property type="match status" value="1"/>
</dbReference>
<dbReference type="OrthoDB" id="6882680at2"/>
<evidence type="ECO:0000256" key="3">
    <source>
        <dbReference type="PROSITE-ProRule" id="PRU10007"/>
    </source>
</evidence>
<dbReference type="InterPro" id="IPR016161">
    <property type="entry name" value="Ald_DH/histidinol_DH"/>
</dbReference>
<accession>A0A239KZT8</accession>
<dbReference type="PROSITE" id="PS00687">
    <property type="entry name" value="ALDEHYDE_DEHYDR_GLU"/>
    <property type="match status" value="1"/>
</dbReference>
<proteinExistence type="inferred from homology"/>
<dbReference type="PANTHER" id="PTHR42804:SF1">
    <property type="entry name" value="ALDEHYDE DEHYDROGENASE-RELATED"/>
    <property type="match status" value="1"/>
</dbReference>
<feature type="active site" evidence="3">
    <location>
        <position position="251"/>
    </location>
</feature>
<dbReference type="Proteomes" id="UP000198280">
    <property type="component" value="Unassembled WGS sequence"/>
</dbReference>
<sequence length="478" mass="49377">MDVKRLFIGGQWTTPAGSGTITAASAGTGARLGSVPEAVDADVDEAVRAARAAFDAPGGWPEWEPGRRASAMLRLADALETRGGLTARTVSAQNGMPISTARPFEGAVPAALLRYYADLATRAPSEERRAGLPGGSTLVRREPMGVVTAIMTWNFPQTIAFFKIAPALAAGCTLVLKPAPETVLDSMVLAEAVDEAGLPGGVVNIVPGGPEVGARLVSHPGVDKVSFTGSTSAGRKVAAACAALLRPVTLELGGKSAAVVLDDADLDPLTERFFMAGLLNNGQTCFASTRILAPGSRYGEVVEFCTAMAGGAVVGDALDPATQIGPLVSARQRDRVEGYIARGLDEGARLTTGGGRPAGLDRGWFVEPTVLADVDNASVVAQEEIFGPVLTITSYDGEDEAVRLANDSAYGLAGTVWTADPEHGTSVARRIRSGTVGINGYVPDIGSPYGGMKSSGLGRELGPEGLQAYQQLQSVYQP</sequence>
<evidence type="ECO:0000313" key="6">
    <source>
        <dbReference type="EMBL" id="SNT23148.1"/>
    </source>
</evidence>